<reference evidence="1" key="1">
    <citation type="submission" date="2023-02" db="EMBL/GenBank/DDBJ databases">
        <title>Kitasatospora phosalacinea NBRC 14362.</title>
        <authorList>
            <person name="Ichikawa N."/>
            <person name="Sato H."/>
            <person name="Tonouchi N."/>
        </authorList>
    </citation>
    <scope>NUCLEOTIDE SEQUENCE</scope>
    <source>
        <strain evidence="1">NBRC 14362</strain>
    </source>
</reference>
<dbReference type="EMBL" id="BSRX01000009">
    <property type="protein sequence ID" value="GLW53945.1"/>
    <property type="molecule type" value="Genomic_DNA"/>
</dbReference>
<protein>
    <submittedName>
        <fullName evidence="1">Uncharacterized protein</fullName>
    </submittedName>
</protein>
<gene>
    <name evidence="1" type="ORF">Kpho01_19560</name>
</gene>
<accession>A0A9W6PDK3</accession>
<evidence type="ECO:0000313" key="2">
    <source>
        <dbReference type="Proteomes" id="UP001165143"/>
    </source>
</evidence>
<dbReference type="RefSeq" id="WP_033251395.1">
    <property type="nucleotide sequence ID" value="NZ_BSRX01000009.1"/>
</dbReference>
<evidence type="ECO:0000313" key="1">
    <source>
        <dbReference type="EMBL" id="GLW53945.1"/>
    </source>
</evidence>
<dbReference type="Proteomes" id="UP001165143">
    <property type="component" value="Unassembled WGS sequence"/>
</dbReference>
<organism evidence="1 2">
    <name type="scientific">Kitasatospora phosalacinea</name>
    <dbReference type="NCBI Taxonomy" id="2065"/>
    <lineage>
        <taxon>Bacteria</taxon>
        <taxon>Bacillati</taxon>
        <taxon>Actinomycetota</taxon>
        <taxon>Actinomycetes</taxon>
        <taxon>Kitasatosporales</taxon>
        <taxon>Streptomycetaceae</taxon>
        <taxon>Kitasatospora</taxon>
    </lineage>
</organism>
<dbReference type="AlphaFoldDB" id="A0A9W6PDK3"/>
<sequence>MSAAPVEFLGPPPPAETKHGRIASALQNRPGEWAVVQRATSISRASSAAQAIRSAKLAAYGPAGAFQAVARTVQTGRTAEHRVYARFVGRRSPVVGGGS</sequence>
<dbReference type="OrthoDB" id="4324777at2"/>
<comment type="caution">
    <text evidence="1">The sequence shown here is derived from an EMBL/GenBank/DDBJ whole genome shotgun (WGS) entry which is preliminary data.</text>
</comment>
<name>A0A9W6PDK3_9ACTN</name>
<proteinExistence type="predicted"/>